<name>A0A285NAP4_9HYPH</name>
<dbReference type="SUPFAM" id="SSF51182">
    <property type="entry name" value="RmlC-like cupins"/>
    <property type="match status" value="1"/>
</dbReference>
<accession>A0A285NAP4</accession>
<evidence type="ECO:0000256" key="1">
    <source>
        <dbReference type="ARBA" id="ARBA00023125"/>
    </source>
</evidence>
<dbReference type="Gene3D" id="1.10.260.40">
    <property type="entry name" value="lambda repressor-like DNA-binding domains"/>
    <property type="match status" value="1"/>
</dbReference>
<dbReference type="Pfam" id="PF07883">
    <property type="entry name" value="Cupin_2"/>
    <property type="match status" value="1"/>
</dbReference>
<evidence type="ECO:0000313" key="4">
    <source>
        <dbReference type="EMBL" id="SNZ06545.1"/>
    </source>
</evidence>
<dbReference type="SUPFAM" id="SSF47413">
    <property type="entry name" value="lambda repressor-like DNA-binding domains"/>
    <property type="match status" value="1"/>
</dbReference>
<dbReference type="InterPro" id="IPR001387">
    <property type="entry name" value="Cro/C1-type_HTH"/>
</dbReference>
<dbReference type="InterPro" id="IPR013096">
    <property type="entry name" value="Cupin_2"/>
</dbReference>
<dbReference type="PROSITE" id="PS50943">
    <property type="entry name" value="HTH_CROC1"/>
    <property type="match status" value="1"/>
</dbReference>
<evidence type="ECO:0000256" key="2">
    <source>
        <dbReference type="SAM" id="MobiDB-lite"/>
    </source>
</evidence>
<keyword evidence="1" id="KW-0238">DNA-binding</keyword>
<dbReference type="AlphaFoldDB" id="A0A285NAP4"/>
<dbReference type="EMBL" id="OBEL01000001">
    <property type="protein sequence ID" value="SNZ06545.1"/>
    <property type="molecule type" value="Genomic_DNA"/>
</dbReference>
<protein>
    <submittedName>
        <fullName evidence="4">Transcriptional regulator, XRE family with cupin sensor</fullName>
    </submittedName>
</protein>
<proteinExistence type="predicted"/>
<dbReference type="InterPro" id="IPR011051">
    <property type="entry name" value="RmlC_Cupin_sf"/>
</dbReference>
<dbReference type="RefSeq" id="WP_210200731.1">
    <property type="nucleotide sequence ID" value="NZ_OBEL01000001.1"/>
</dbReference>
<keyword evidence="5" id="KW-1185">Reference proteome</keyword>
<gene>
    <name evidence="4" type="ORF">SAMN06265368_0456</name>
</gene>
<sequence length="218" mass="24470">MGELQASELANARSEESQGGKRPGQSHAGKSAPTQSALGQMVREARKKKGWTLEETGQRAGIGRSTLSKIENNQTRPGFEIVRRLTQALELETPNLFLQSGKSDISGRRDVTRKGEGEPKHTVTYHHELLCNELSSKQMLPYFSTIKARDFSDFDDWIRHRGEEFMLVLSGELELLTEHYRPLPMKAGDSVYYDSGMGHCCISTSEEDAVVLWVSLER</sequence>
<organism evidence="4 5">
    <name type="scientific">Cohaesibacter gelatinilyticus</name>
    <dbReference type="NCBI Taxonomy" id="372072"/>
    <lineage>
        <taxon>Bacteria</taxon>
        <taxon>Pseudomonadati</taxon>
        <taxon>Pseudomonadota</taxon>
        <taxon>Alphaproteobacteria</taxon>
        <taxon>Hyphomicrobiales</taxon>
        <taxon>Cohaesibacteraceae</taxon>
    </lineage>
</organism>
<dbReference type="GO" id="GO:0003700">
    <property type="term" value="F:DNA-binding transcription factor activity"/>
    <property type="evidence" value="ECO:0007669"/>
    <property type="project" value="TreeGrafter"/>
</dbReference>
<evidence type="ECO:0000259" key="3">
    <source>
        <dbReference type="PROSITE" id="PS50943"/>
    </source>
</evidence>
<feature type="region of interest" description="Disordered" evidence="2">
    <location>
        <begin position="1"/>
        <end position="59"/>
    </location>
</feature>
<reference evidence="4 5" key="1">
    <citation type="submission" date="2017-09" db="EMBL/GenBank/DDBJ databases">
        <authorList>
            <person name="Ehlers B."/>
            <person name="Leendertz F.H."/>
        </authorList>
    </citation>
    <scope>NUCLEOTIDE SEQUENCE [LARGE SCALE GENOMIC DNA]</scope>
    <source>
        <strain evidence="4 5">DSM 18289</strain>
    </source>
</reference>
<dbReference type="InterPro" id="IPR050807">
    <property type="entry name" value="TransReg_Diox_bact_type"/>
</dbReference>
<feature type="domain" description="HTH cro/C1-type" evidence="3">
    <location>
        <begin position="42"/>
        <end position="96"/>
    </location>
</feature>
<dbReference type="CDD" id="cd00093">
    <property type="entry name" value="HTH_XRE"/>
    <property type="match status" value="1"/>
</dbReference>
<dbReference type="InterPro" id="IPR010982">
    <property type="entry name" value="Lambda_DNA-bd_dom_sf"/>
</dbReference>
<evidence type="ECO:0000313" key="5">
    <source>
        <dbReference type="Proteomes" id="UP000219439"/>
    </source>
</evidence>
<dbReference type="GO" id="GO:0005829">
    <property type="term" value="C:cytosol"/>
    <property type="evidence" value="ECO:0007669"/>
    <property type="project" value="TreeGrafter"/>
</dbReference>
<dbReference type="GO" id="GO:0003677">
    <property type="term" value="F:DNA binding"/>
    <property type="evidence" value="ECO:0007669"/>
    <property type="project" value="UniProtKB-KW"/>
</dbReference>
<dbReference type="SMART" id="SM00530">
    <property type="entry name" value="HTH_XRE"/>
    <property type="match status" value="1"/>
</dbReference>
<dbReference type="Proteomes" id="UP000219439">
    <property type="component" value="Unassembled WGS sequence"/>
</dbReference>
<dbReference type="PANTHER" id="PTHR46797">
    <property type="entry name" value="HTH-TYPE TRANSCRIPTIONAL REGULATOR"/>
    <property type="match status" value="1"/>
</dbReference>
<dbReference type="Pfam" id="PF01381">
    <property type="entry name" value="HTH_3"/>
    <property type="match status" value="1"/>
</dbReference>
<dbReference type="CDD" id="cd02209">
    <property type="entry name" value="cupin_XRE_C"/>
    <property type="match status" value="1"/>
</dbReference>
<dbReference type="Gene3D" id="2.60.120.10">
    <property type="entry name" value="Jelly Rolls"/>
    <property type="match status" value="1"/>
</dbReference>
<dbReference type="InterPro" id="IPR014710">
    <property type="entry name" value="RmlC-like_jellyroll"/>
</dbReference>
<dbReference type="PANTHER" id="PTHR46797:SF20">
    <property type="entry name" value="BLR4304 PROTEIN"/>
    <property type="match status" value="1"/>
</dbReference>